<comment type="subcellular location">
    <subcellularLocation>
        <location evidence="1">Membrane</location>
        <topology evidence="1">Multi-pass membrane protein</topology>
    </subcellularLocation>
</comment>
<accession>A0A098B1T2</accession>
<organism evidence="7">
    <name type="scientific">Desulfitobacterium hafniense</name>
    <name type="common">Desulfitobacterium frappieri</name>
    <dbReference type="NCBI Taxonomy" id="49338"/>
    <lineage>
        <taxon>Bacteria</taxon>
        <taxon>Bacillati</taxon>
        <taxon>Bacillota</taxon>
        <taxon>Clostridia</taxon>
        <taxon>Eubacteriales</taxon>
        <taxon>Desulfitobacteriaceae</taxon>
        <taxon>Desulfitobacterium</taxon>
    </lineage>
</organism>
<evidence type="ECO:0000313" key="8">
    <source>
        <dbReference type="EMBL" id="KTE90088.1"/>
    </source>
</evidence>
<dbReference type="PANTHER" id="PTHR34857:SF2">
    <property type="entry name" value="SLL0384 PROTEIN"/>
    <property type="match status" value="1"/>
</dbReference>
<dbReference type="InterPro" id="IPR003339">
    <property type="entry name" value="ABC/ECF_trnsptr_transmembrane"/>
</dbReference>
<reference evidence="7" key="1">
    <citation type="submission" date="2014-07" db="EMBL/GenBank/DDBJ databases">
        <authorList>
            <person name="Hornung V.Bastian."/>
        </authorList>
    </citation>
    <scope>NUCLEOTIDE SEQUENCE</scope>
    <source>
        <strain evidence="7">PCE-S</strain>
    </source>
</reference>
<dbReference type="OrthoDB" id="8075495at2"/>
<keyword evidence="3 6" id="KW-0812">Transmembrane</keyword>
<dbReference type="RefSeq" id="WP_011460551.1">
    <property type="nucleotide sequence ID" value="NZ_JAYFNZ010000011.1"/>
</dbReference>
<dbReference type="InterPro" id="IPR051611">
    <property type="entry name" value="ECF_transporter_component"/>
</dbReference>
<protein>
    <submittedName>
        <fullName evidence="8">Cobalt ABC transporter permease</fullName>
    </submittedName>
    <submittedName>
        <fullName evidence="7">Cobalt transport protein</fullName>
    </submittedName>
</protein>
<keyword evidence="5 6" id="KW-0472">Membrane</keyword>
<evidence type="ECO:0000313" key="7">
    <source>
        <dbReference type="EMBL" id="CDX02824.1"/>
    </source>
</evidence>
<dbReference type="OMA" id="NIMHAQQ"/>
<sequence length="270" mass="30248">MFIDYLPGDSLLHRLHIRTKICGFLVAVIWGFLFQNPLYNLSCLLGILILALQSKIPVQKVWQMIRPLMPICLFLLLFTGITYPQERFQSEISQVILFSAANEGRLALSVGGFLTGINYICRLLIMVLGSSLLTLTTPLDEFMEFLNRLRVPAEITFMITTALRFIPTLDKKRLLIIEAQRARGVRINDQSSIGRLKTYLAIMVPLFVNAILIAEDLAKGMLNRGYGYSSSITPSHEHPSTAMDYWILGALLLCLGGGLYLRVGLNLGVL</sequence>
<keyword evidence="2" id="KW-1003">Cell membrane</keyword>
<dbReference type="PANTHER" id="PTHR34857">
    <property type="entry name" value="SLL0384 PROTEIN"/>
    <property type="match status" value="1"/>
</dbReference>
<feature type="transmembrane region" description="Helical" evidence="6">
    <location>
        <begin position="196"/>
        <end position="214"/>
    </location>
</feature>
<gene>
    <name evidence="8" type="ORF">AT727_09170</name>
    <name evidence="7" type="ORF">DPCES_2937</name>
</gene>
<dbReference type="AlphaFoldDB" id="A0A098B1T2"/>
<proteinExistence type="predicted"/>
<evidence type="ECO:0000256" key="2">
    <source>
        <dbReference type="ARBA" id="ARBA00022475"/>
    </source>
</evidence>
<feature type="transmembrane region" description="Helical" evidence="6">
    <location>
        <begin position="64"/>
        <end position="85"/>
    </location>
</feature>
<name>A0A098B1T2_DESHA</name>
<feature type="transmembrane region" description="Helical" evidence="6">
    <location>
        <begin position="21"/>
        <end position="52"/>
    </location>
</feature>
<keyword evidence="4 6" id="KW-1133">Transmembrane helix</keyword>
<dbReference type="Proteomes" id="UP000054623">
    <property type="component" value="Unassembled WGS sequence"/>
</dbReference>
<evidence type="ECO:0000256" key="3">
    <source>
        <dbReference type="ARBA" id="ARBA00022692"/>
    </source>
</evidence>
<evidence type="ECO:0000313" key="9">
    <source>
        <dbReference type="Proteomes" id="UP000054623"/>
    </source>
</evidence>
<feature type="transmembrane region" description="Helical" evidence="6">
    <location>
        <begin position="245"/>
        <end position="265"/>
    </location>
</feature>
<dbReference type="Pfam" id="PF02361">
    <property type="entry name" value="CbiQ"/>
    <property type="match status" value="1"/>
</dbReference>
<reference evidence="8 9" key="2">
    <citation type="submission" date="2015-12" db="EMBL/GenBank/DDBJ databases">
        <title>Draft Genome Sequence of Desulfitobacterium hafniense Strain DH, a Sulfate-reducing Bacterium Isolated from Paddy Soils.</title>
        <authorList>
            <person name="Bao P."/>
            <person name="Zhang X."/>
            <person name="Li G."/>
        </authorList>
    </citation>
    <scope>NUCLEOTIDE SEQUENCE [LARGE SCALE GENOMIC DNA]</scope>
    <source>
        <strain evidence="8 9">DH</strain>
    </source>
</reference>
<evidence type="ECO:0000256" key="6">
    <source>
        <dbReference type="SAM" id="Phobius"/>
    </source>
</evidence>
<dbReference type="CDD" id="cd16914">
    <property type="entry name" value="EcfT"/>
    <property type="match status" value="1"/>
</dbReference>
<dbReference type="EMBL" id="LOCK01000050">
    <property type="protein sequence ID" value="KTE90088.1"/>
    <property type="molecule type" value="Genomic_DNA"/>
</dbReference>
<evidence type="ECO:0000256" key="4">
    <source>
        <dbReference type="ARBA" id="ARBA00022989"/>
    </source>
</evidence>
<evidence type="ECO:0000256" key="1">
    <source>
        <dbReference type="ARBA" id="ARBA00004141"/>
    </source>
</evidence>
<dbReference type="PATRIC" id="fig|49338.4.peg.3156"/>
<dbReference type="GO" id="GO:0005886">
    <property type="term" value="C:plasma membrane"/>
    <property type="evidence" value="ECO:0007669"/>
    <property type="project" value="UniProtKB-ARBA"/>
</dbReference>
<dbReference type="EMBL" id="LK996017">
    <property type="protein sequence ID" value="CDX02824.1"/>
    <property type="molecule type" value="Genomic_DNA"/>
</dbReference>
<evidence type="ECO:0000256" key="5">
    <source>
        <dbReference type="ARBA" id="ARBA00023136"/>
    </source>
</evidence>